<evidence type="ECO:0000256" key="10">
    <source>
        <dbReference type="SAM" id="Coils"/>
    </source>
</evidence>
<evidence type="ECO:0000313" key="12">
    <source>
        <dbReference type="Proteomes" id="UP001470230"/>
    </source>
</evidence>
<name>A0ABR2KM22_9EUKA</name>
<evidence type="ECO:0000256" key="8">
    <source>
        <dbReference type="ARBA" id="ARBA00023273"/>
    </source>
</evidence>
<dbReference type="Pfam" id="PF25828">
    <property type="entry name" value="CC_Cfap43"/>
    <property type="match status" value="1"/>
</dbReference>
<keyword evidence="8" id="KW-0966">Cell projection</keyword>
<feature type="coiled-coil region" evidence="10">
    <location>
        <begin position="1487"/>
        <end position="1521"/>
    </location>
</feature>
<keyword evidence="6 10" id="KW-0175">Coiled coil</keyword>
<evidence type="ECO:0000313" key="11">
    <source>
        <dbReference type="EMBL" id="KAK8892177.1"/>
    </source>
</evidence>
<keyword evidence="11" id="KW-0282">Flagellum</keyword>
<keyword evidence="4 9" id="KW-0853">WD repeat</keyword>
<feature type="coiled-coil region" evidence="10">
    <location>
        <begin position="1331"/>
        <end position="1358"/>
    </location>
</feature>
<dbReference type="Gene3D" id="2.130.10.10">
    <property type="entry name" value="YVTN repeat-like/Quinoprotein amine dehydrogenase"/>
    <property type="match status" value="3"/>
</dbReference>
<comment type="subcellular location">
    <subcellularLocation>
        <location evidence="1">Cell projection</location>
        <location evidence="1">Cilium</location>
    </subcellularLocation>
    <subcellularLocation>
        <location evidence="2">Cytoplasm</location>
        <location evidence="2">Cytoskeleton</location>
    </subcellularLocation>
</comment>
<dbReference type="Proteomes" id="UP001470230">
    <property type="component" value="Unassembled WGS sequence"/>
</dbReference>
<dbReference type="EMBL" id="JAPFFF010000004">
    <property type="protein sequence ID" value="KAK8892177.1"/>
    <property type="molecule type" value="Genomic_DNA"/>
</dbReference>
<evidence type="ECO:0000256" key="1">
    <source>
        <dbReference type="ARBA" id="ARBA00004138"/>
    </source>
</evidence>
<dbReference type="SUPFAM" id="SSF50998">
    <property type="entry name" value="Quinoprotein alcohol dehydrogenase-like"/>
    <property type="match status" value="1"/>
</dbReference>
<reference evidence="11 12" key="1">
    <citation type="submission" date="2024-04" db="EMBL/GenBank/DDBJ databases">
        <title>Tritrichomonas musculus Genome.</title>
        <authorList>
            <person name="Alves-Ferreira E."/>
            <person name="Grigg M."/>
            <person name="Lorenzi H."/>
            <person name="Galac M."/>
        </authorList>
    </citation>
    <scope>NUCLEOTIDE SEQUENCE [LARGE SCALE GENOMIC DNA]</scope>
    <source>
        <strain evidence="11 12">EAF2021</strain>
    </source>
</reference>
<feature type="coiled-coil region" evidence="10">
    <location>
        <begin position="1560"/>
        <end position="1587"/>
    </location>
</feature>
<dbReference type="InterPro" id="IPR015943">
    <property type="entry name" value="WD40/YVTN_repeat-like_dom_sf"/>
</dbReference>
<dbReference type="SMART" id="SM00320">
    <property type="entry name" value="WD40"/>
    <property type="match status" value="6"/>
</dbReference>
<feature type="coiled-coil region" evidence="10">
    <location>
        <begin position="1427"/>
        <end position="1454"/>
    </location>
</feature>
<dbReference type="Pfam" id="PF00400">
    <property type="entry name" value="WD40"/>
    <property type="match status" value="2"/>
</dbReference>
<evidence type="ECO:0000256" key="7">
    <source>
        <dbReference type="ARBA" id="ARBA00023212"/>
    </source>
</evidence>
<organism evidence="11 12">
    <name type="scientific">Tritrichomonas musculus</name>
    <dbReference type="NCBI Taxonomy" id="1915356"/>
    <lineage>
        <taxon>Eukaryota</taxon>
        <taxon>Metamonada</taxon>
        <taxon>Parabasalia</taxon>
        <taxon>Tritrichomonadida</taxon>
        <taxon>Tritrichomonadidae</taxon>
        <taxon>Tritrichomonas</taxon>
    </lineage>
</organism>
<feature type="coiled-coil region" evidence="10">
    <location>
        <begin position="1097"/>
        <end position="1124"/>
    </location>
</feature>
<proteinExistence type="predicted"/>
<evidence type="ECO:0000256" key="3">
    <source>
        <dbReference type="ARBA" id="ARBA00022490"/>
    </source>
</evidence>
<dbReference type="PROSITE" id="PS50082">
    <property type="entry name" value="WD_REPEATS_2"/>
    <property type="match status" value="1"/>
</dbReference>
<sequence>MDSGIISHDECIGFDAQFGADFLDENIICIKAGNFIQICEYRENSFDTLSSIKGELTGFSAMTASPIAKSLAYSDAVQNPMIHIYDASGKETNSFTVSDVYGINDLEFSFDGEYLYSLGGLPSFRLSAFDWKTKSEVAFMTFESQPGTRISCCPMKPRLFAIYGDVEDEDGLDLPDELSDNKVAHLRFITLQGCGENFTFTQVESEIQDPVLSICWSPREHCIVGTTTGLIVVIDPSTGSIVGEPLNFSEVDSEEQNASALLCTNRYLIASGTSSFVYWFNLEDLSRAQVLEMDSPFLFMKMFPKGNTILLGLENSTLMCSELDPETHYPIDQKIFSFRYAHQGPISGVVALPHHLLTAGYDGYVRIWQYTPYLSYVTKIDCGNDKVTAIASSIGGNLVAIGTQTGLLRIINTQDASQPVLLFRERLHNVAVSAITISPYFIVSGSVNGSLVILQNDPLNVFPLIGLYQMKTTIVSLASPPPLGNAQQLLIATSHREVIRIDIPERPPDNFFITTESLNRAILKVSNKITSIYCEPQLREDQQYFYCTCDDKTVKYYCMPITTGDLDIVGVDDVESSAPDDVFSGHLKAATCVTISPNQCFVASGCAGSTLILREIDPSTAQLKNVLLTVTHHAPFNGAITGVTFSPDGRKLFTVGYDGCINSYTMKIQASPIITDQFPLPNGYFKNSISRVFEIDQQIRHLSEMWQNREYEMGNDDNGFSGDDGPGTEETPLIMQMKYERSKLQQQETEEFQASMKAQLNKIQDDFMQLVHENEDAPELEKLSETDFTLDVATAERLQQLGQIRAQLIHYRRKVKNQIRALIAQSITNRCYVPYEPKLTTIYGVKIPVQFDNFPLPQRDKKQERMLKCIQLLRRTEIAALRYKPPANDPNRVAPSMMRDTSLDGARYLSSRSNSIVTLTMEENESNDPIVKEDVKLLYDPFQIVTANRKVTQLVIVENLIYEELNKFNALFDDMLQKKVNLVQSLQEKNKRIRQLIRILKLNPDDYVIFEPEPKDNENPDAFLTVKDEEVVLKKIVEDKNKNNEVKDEIEKDSFADRALKAMMGGNINMNNMEEAADEDEPVRPEWMDTKKKEDLTEEEQYQIAEFEKKLKNFIEEREKRRKALSAELTKLVKGNAASIEEFDKLMIQSFMHRFDTEEAVFYHELEVMHLIGSLEDERNYRKQLNESQEESYSLLTKQREKTPKLQELQNLSQTMAELALSSEQSLDNIKSQIQKEFKNKDCFSQLQHLYNLVSRRIKPKIETKSPNVFMHYLQPPYVFTDDSNELQNGRPQSLADGPWKNFLEYCDRKIQYSKEAAERGNNSVELKACVKTYEDEMNEIDDKLHQLKDKQAKLTDDLLHTLVDMHIPFTFRQGQVEIPSDMVMIDYSDVLLINKKVVQDRNNLILEAGQKKLDELENIKKQRSSIKMLKWEIDKCKVELENLNEEVKEYQLFRVTKLDQELIMGGGNNRNKEMVSSLNKGLQHTQKTHEIQMQHARQNLLKLKKKVERKKAENDKIEEEILQKQLGLKERKRIYNSQMKSTEGAAEARKQRLKQVMLISRLKRGIQNQEQQIAELTDEVVKLRKGVFTSFDDGEDIDMMTGYNS</sequence>
<keyword evidence="7" id="KW-0206">Cytoskeleton</keyword>
<keyword evidence="3" id="KW-0963">Cytoplasm</keyword>
<evidence type="ECO:0000256" key="5">
    <source>
        <dbReference type="ARBA" id="ARBA00022737"/>
    </source>
</evidence>
<evidence type="ECO:0000256" key="4">
    <source>
        <dbReference type="ARBA" id="ARBA00022574"/>
    </source>
</evidence>
<dbReference type="InterPro" id="IPR011047">
    <property type="entry name" value="Quinoprotein_ADH-like_sf"/>
</dbReference>
<keyword evidence="11" id="KW-0969">Cilium</keyword>
<gene>
    <name evidence="11" type="ORF">M9Y10_029400</name>
</gene>
<protein>
    <submittedName>
        <fullName evidence="11">Cilia- and flagella-associated protein 43</fullName>
    </submittedName>
</protein>
<dbReference type="PANTHER" id="PTHR14885">
    <property type="entry name" value="CILIA- AND FLAGELLA-ASSOCIATED PROTEIN 43-RELATED"/>
    <property type="match status" value="1"/>
</dbReference>
<feature type="coiled-coil region" evidence="10">
    <location>
        <begin position="976"/>
        <end position="1003"/>
    </location>
</feature>
<comment type="caution">
    <text evidence="11">The sequence shown here is derived from an EMBL/GenBank/DDBJ whole genome shotgun (WGS) entry which is preliminary data.</text>
</comment>
<evidence type="ECO:0000256" key="9">
    <source>
        <dbReference type="PROSITE-ProRule" id="PRU00221"/>
    </source>
</evidence>
<dbReference type="PANTHER" id="PTHR14885:SF1">
    <property type="entry name" value="CILIA- AND FLAGELLA-ASSOCIATED PROTEIN 43"/>
    <property type="match status" value="1"/>
</dbReference>
<keyword evidence="5" id="KW-0677">Repeat</keyword>
<evidence type="ECO:0000256" key="2">
    <source>
        <dbReference type="ARBA" id="ARBA00004245"/>
    </source>
</evidence>
<accession>A0ABR2KM22</accession>
<feature type="repeat" description="WD" evidence="9">
    <location>
        <begin position="339"/>
        <end position="369"/>
    </location>
</feature>
<keyword evidence="12" id="KW-1185">Reference proteome</keyword>
<dbReference type="InterPro" id="IPR001680">
    <property type="entry name" value="WD40_rpt"/>
</dbReference>
<evidence type="ECO:0000256" key="6">
    <source>
        <dbReference type="ARBA" id="ARBA00023054"/>
    </source>
</evidence>